<feature type="signal peptide" evidence="3">
    <location>
        <begin position="1"/>
        <end position="27"/>
    </location>
</feature>
<dbReference type="RefSeq" id="WP_183828114.1">
    <property type="nucleotide sequence ID" value="NZ_JACHEU010000001.1"/>
</dbReference>
<feature type="repeat" description="TPR" evidence="1">
    <location>
        <begin position="486"/>
        <end position="519"/>
    </location>
</feature>
<reference evidence="4 5" key="1">
    <citation type="submission" date="2020-08" db="EMBL/GenBank/DDBJ databases">
        <title>Genomic Encyclopedia of Type Strains, Phase IV (KMG-IV): sequencing the most valuable type-strain genomes for metagenomic binning, comparative biology and taxonomic classification.</title>
        <authorList>
            <person name="Goeker M."/>
        </authorList>
    </citation>
    <scope>NUCLEOTIDE SEQUENCE [LARGE SCALE GENOMIC DNA]</scope>
    <source>
        <strain evidence="4 5">DSM 11099</strain>
    </source>
</reference>
<evidence type="ECO:0000313" key="4">
    <source>
        <dbReference type="EMBL" id="MBB6012169.1"/>
    </source>
</evidence>
<dbReference type="Pfam" id="PF13432">
    <property type="entry name" value="TPR_16"/>
    <property type="match status" value="1"/>
</dbReference>
<dbReference type="SUPFAM" id="SSF48452">
    <property type="entry name" value="TPR-like"/>
    <property type="match status" value="2"/>
</dbReference>
<protein>
    <submittedName>
        <fullName evidence="4">Tetratricopeptide (TPR) repeat protein</fullName>
    </submittedName>
</protein>
<gene>
    <name evidence="4" type="ORF">HNR59_001514</name>
</gene>
<keyword evidence="5" id="KW-1185">Reference proteome</keyword>
<organism evidence="4 5">
    <name type="scientific">Aquamicrobium lusatiense</name>
    <dbReference type="NCBI Taxonomy" id="89772"/>
    <lineage>
        <taxon>Bacteria</taxon>
        <taxon>Pseudomonadati</taxon>
        <taxon>Pseudomonadota</taxon>
        <taxon>Alphaproteobacteria</taxon>
        <taxon>Hyphomicrobiales</taxon>
        <taxon>Phyllobacteriaceae</taxon>
        <taxon>Aquamicrobium</taxon>
    </lineage>
</organism>
<comment type="caution">
    <text evidence="4">The sequence shown here is derived from an EMBL/GenBank/DDBJ whole genome shotgun (WGS) entry which is preliminary data.</text>
</comment>
<dbReference type="AlphaFoldDB" id="A0A7W9VTV4"/>
<dbReference type="PROSITE" id="PS50005">
    <property type="entry name" value="TPR"/>
    <property type="match status" value="2"/>
</dbReference>
<evidence type="ECO:0000256" key="1">
    <source>
        <dbReference type="PROSITE-ProRule" id="PRU00339"/>
    </source>
</evidence>
<dbReference type="PANTHER" id="PTHR12558">
    <property type="entry name" value="CELL DIVISION CYCLE 16,23,27"/>
    <property type="match status" value="1"/>
</dbReference>
<evidence type="ECO:0000256" key="3">
    <source>
        <dbReference type="SAM" id="SignalP"/>
    </source>
</evidence>
<feature type="region of interest" description="Disordered" evidence="2">
    <location>
        <begin position="566"/>
        <end position="591"/>
    </location>
</feature>
<keyword evidence="1" id="KW-0802">TPR repeat</keyword>
<dbReference type="Pfam" id="PF13414">
    <property type="entry name" value="TPR_11"/>
    <property type="match status" value="1"/>
</dbReference>
<sequence length="591" mass="65597">MPHQRIRWLAGLTVATALALCGPVVVAQEAAKPIEITSFSGAYLAARVAEGDNDLDSAITYYKQALAFAPDDTQLQQSLMLTLIAQGRFDESLPYADKLREVPDIERFSRLALAVDTFRKKDYQKAEYWLKLSLQADLDRLISGVMTGWARLGAGQADDAVNYVGKLKGPEWFDLFKSYHRALIADAAGLKDKAAEAYKATFENTAAGGAAPETWLRSAEAYARLLAREGKKDEALAVLDKSEDFVTGRAEIEALRESIGSGAEIAPMVVTPADGASEILTNLATALNRGGGEPFVRLYLEYALALKPDSDIALVQLAGVAEQMKDGERAIAYYKRISDASPYKQIAELQLGLNLADLGRNDEAIEHLKALVESKPDEMRGYLALGGVYGAKENWRASSELYDKAVERLKEPEPADWNIFYQRGIAYERLKEWTKAEPNFRKALELNPEQPQVMNYLGYSWVDKNMNLEEALEMIQRAVELRPSDGYIVDSLGWAYYKLGRFEDAVRELERAVSLRPEDPVLNDHLGDAYWRVGRRLEATFQWSYARDLKPEPDVLAEVEKKLQKGLPPITASTAQDAPAPKPKPAAEPKG</sequence>
<accession>A0A7W9VTV4</accession>
<name>A0A7W9VTV4_9HYPH</name>
<keyword evidence="3" id="KW-0732">Signal</keyword>
<dbReference type="PROSITE" id="PS50293">
    <property type="entry name" value="TPR_REGION"/>
    <property type="match status" value="1"/>
</dbReference>
<dbReference type="Proteomes" id="UP000533306">
    <property type="component" value="Unassembled WGS sequence"/>
</dbReference>
<evidence type="ECO:0000313" key="5">
    <source>
        <dbReference type="Proteomes" id="UP000533306"/>
    </source>
</evidence>
<feature type="repeat" description="TPR" evidence="1">
    <location>
        <begin position="417"/>
        <end position="450"/>
    </location>
</feature>
<proteinExistence type="predicted"/>
<dbReference type="InterPro" id="IPR011990">
    <property type="entry name" value="TPR-like_helical_dom_sf"/>
</dbReference>
<dbReference type="InterPro" id="IPR019734">
    <property type="entry name" value="TPR_rpt"/>
</dbReference>
<dbReference type="Pfam" id="PF00515">
    <property type="entry name" value="TPR_1"/>
    <property type="match status" value="1"/>
</dbReference>
<dbReference type="PANTHER" id="PTHR12558:SF13">
    <property type="entry name" value="CELL DIVISION CYCLE PROTEIN 27 HOMOLOG"/>
    <property type="match status" value="1"/>
</dbReference>
<evidence type="ECO:0000256" key="2">
    <source>
        <dbReference type="SAM" id="MobiDB-lite"/>
    </source>
</evidence>
<dbReference type="SMART" id="SM00028">
    <property type="entry name" value="TPR"/>
    <property type="match status" value="7"/>
</dbReference>
<dbReference type="Gene3D" id="1.25.40.10">
    <property type="entry name" value="Tetratricopeptide repeat domain"/>
    <property type="match status" value="4"/>
</dbReference>
<feature type="chain" id="PRO_5030938769" evidence="3">
    <location>
        <begin position="28"/>
        <end position="591"/>
    </location>
</feature>
<dbReference type="EMBL" id="JACHEU010000001">
    <property type="protein sequence ID" value="MBB6012169.1"/>
    <property type="molecule type" value="Genomic_DNA"/>
</dbReference>
<dbReference type="Pfam" id="PF13181">
    <property type="entry name" value="TPR_8"/>
    <property type="match status" value="1"/>
</dbReference>